<dbReference type="EMBL" id="QUWK01000004">
    <property type="protein sequence ID" value="RFU95328.1"/>
    <property type="molecule type" value="Genomic_DNA"/>
</dbReference>
<organism evidence="10 11">
    <name type="scientific">Sphaerochaeta halotolerans</name>
    <dbReference type="NCBI Taxonomy" id="2293840"/>
    <lineage>
        <taxon>Bacteria</taxon>
        <taxon>Pseudomonadati</taxon>
        <taxon>Spirochaetota</taxon>
        <taxon>Spirochaetia</taxon>
        <taxon>Spirochaetales</taxon>
        <taxon>Sphaerochaetaceae</taxon>
        <taxon>Sphaerochaeta</taxon>
    </lineage>
</organism>
<keyword evidence="11" id="KW-1185">Reference proteome</keyword>
<keyword evidence="10" id="KW-0808">Transferase</keyword>
<evidence type="ECO:0000256" key="4">
    <source>
        <dbReference type="ARBA" id="ARBA00024929"/>
    </source>
</evidence>
<protein>
    <recommendedName>
        <fullName evidence="3">corrinoid adenosyltransferase</fullName>
        <ecNumber evidence="3">2.5.1.17</ecNumber>
    </recommendedName>
    <alternativeName>
        <fullName evidence="5">Cob(II)alamin adenosyltransferase</fullName>
    </alternativeName>
    <alternativeName>
        <fullName evidence="7">Cob(II)yrinic acid a,c-diamide adenosyltransferase</fullName>
    </alternativeName>
    <alternativeName>
        <fullName evidence="6">Cobinamide/cobalamin adenosyltransferase</fullName>
    </alternativeName>
</protein>
<reference evidence="11" key="1">
    <citation type="submission" date="2018-08" db="EMBL/GenBank/DDBJ databases">
        <authorList>
            <person name="Grouzdev D.S."/>
            <person name="Krutkina M.S."/>
        </authorList>
    </citation>
    <scope>NUCLEOTIDE SEQUENCE [LARGE SCALE GENOMIC DNA]</scope>
    <source>
        <strain evidence="11">4-11</strain>
    </source>
</reference>
<dbReference type="GO" id="GO:0009236">
    <property type="term" value="P:cobalamin biosynthetic process"/>
    <property type="evidence" value="ECO:0007669"/>
    <property type="project" value="InterPro"/>
</dbReference>
<evidence type="ECO:0000256" key="3">
    <source>
        <dbReference type="ARBA" id="ARBA00012454"/>
    </source>
</evidence>
<gene>
    <name evidence="10" type="ORF">DYP60_04735</name>
</gene>
<evidence type="ECO:0000256" key="5">
    <source>
        <dbReference type="ARBA" id="ARBA00031529"/>
    </source>
</evidence>
<dbReference type="InterPro" id="IPR027417">
    <property type="entry name" value="P-loop_NTPase"/>
</dbReference>
<sequence>MKATQSSLILIYTGDGKGKTSAAVGQLIRALGHDARCAVAQFIKKDPALLDSGEYRLLKQLGVPWKQFGSGFSWEGDNDAKNAELAKKGWQQVKRWISSASYDLIVLDEFTYTLSLGYLDGEEVCSWLADHKGKEGFPHIVITGRNASSQLLGVADMVSELKEVKHHLSNANCAAQPMIEF</sequence>
<name>A0A372MIX7_9SPIR</name>
<evidence type="ECO:0000313" key="10">
    <source>
        <dbReference type="EMBL" id="RFU95328.1"/>
    </source>
</evidence>
<comment type="caution">
    <text evidence="10">The sequence shown here is derived from an EMBL/GenBank/DDBJ whole genome shotgun (WGS) entry which is preliminary data.</text>
</comment>
<dbReference type="PANTHER" id="PTHR46638:SF1">
    <property type="entry name" value="CORRINOID ADENOSYLTRANSFERASE"/>
    <property type="match status" value="1"/>
</dbReference>
<comment type="catalytic activity">
    <reaction evidence="8">
        <text>2 cob(II)yrinate a,c diamide + reduced [electron-transfer flavoprotein] + 2 ATP = 2 adenosylcob(III)yrinate a,c-diamide + 2 triphosphate + oxidized [electron-transfer flavoprotein] + 3 H(+)</text>
        <dbReference type="Rhea" id="RHEA:11528"/>
        <dbReference type="Rhea" id="RHEA-COMP:10685"/>
        <dbReference type="Rhea" id="RHEA-COMP:10686"/>
        <dbReference type="ChEBI" id="CHEBI:15378"/>
        <dbReference type="ChEBI" id="CHEBI:18036"/>
        <dbReference type="ChEBI" id="CHEBI:30616"/>
        <dbReference type="ChEBI" id="CHEBI:57692"/>
        <dbReference type="ChEBI" id="CHEBI:58307"/>
        <dbReference type="ChEBI" id="CHEBI:58503"/>
        <dbReference type="ChEBI" id="CHEBI:58537"/>
        <dbReference type="EC" id="2.5.1.17"/>
    </reaction>
</comment>
<comment type="catalytic activity">
    <reaction evidence="9">
        <text>2 cob(II)alamin + reduced [electron-transfer flavoprotein] + 2 ATP = 2 adenosylcob(III)alamin + 2 triphosphate + oxidized [electron-transfer flavoprotein] + 3 H(+)</text>
        <dbReference type="Rhea" id="RHEA:28671"/>
        <dbReference type="Rhea" id="RHEA-COMP:10685"/>
        <dbReference type="Rhea" id="RHEA-COMP:10686"/>
        <dbReference type="ChEBI" id="CHEBI:15378"/>
        <dbReference type="ChEBI" id="CHEBI:16304"/>
        <dbReference type="ChEBI" id="CHEBI:18036"/>
        <dbReference type="ChEBI" id="CHEBI:18408"/>
        <dbReference type="ChEBI" id="CHEBI:30616"/>
        <dbReference type="ChEBI" id="CHEBI:57692"/>
        <dbReference type="ChEBI" id="CHEBI:58307"/>
        <dbReference type="EC" id="2.5.1.17"/>
    </reaction>
</comment>
<dbReference type="PANTHER" id="PTHR46638">
    <property type="entry name" value="CORRINOID ADENOSYLTRANSFERASE"/>
    <property type="match status" value="1"/>
</dbReference>
<evidence type="ECO:0000256" key="2">
    <source>
        <dbReference type="ARBA" id="ARBA00007487"/>
    </source>
</evidence>
<dbReference type="RefSeq" id="WP_117329738.1">
    <property type="nucleotide sequence ID" value="NZ_QUWK01000004.1"/>
</dbReference>
<dbReference type="Proteomes" id="UP000264002">
    <property type="component" value="Unassembled WGS sequence"/>
</dbReference>
<dbReference type="GO" id="GO:0005524">
    <property type="term" value="F:ATP binding"/>
    <property type="evidence" value="ECO:0007669"/>
    <property type="project" value="InterPro"/>
</dbReference>
<evidence type="ECO:0000256" key="6">
    <source>
        <dbReference type="ARBA" id="ARBA00033334"/>
    </source>
</evidence>
<evidence type="ECO:0000256" key="7">
    <source>
        <dbReference type="ARBA" id="ARBA00033354"/>
    </source>
</evidence>
<dbReference type="PIRSF" id="PIRSF015617">
    <property type="entry name" value="Adensltrnsf_CobA"/>
    <property type="match status" value="1"/>
</dbReference>
<evidence type="ECO:0000256" key="8">
    <source>
        <dbReference type="ARBA" id="ARBA00048555"/>
    </source>
</evidence>
<dbReference type="InterPro" id="IPR003724">
    <property type="entry name" value="CblAdoTrfase_CobA"/>
</dbReference>
<evidence type="ECO:0000256" key="1">
    <source>
        <dbReference type="ARBA" id="ARBA00005121"/>
    </source>
</evidence>
<dbReference type="OrthoDB" id="9810309at2"/>
<evidence type="ECO:0000313" key="11">
    <source>
        <dbReference type="Proteomes" id="UP000264002"/>
    </source>
</evidence>
<proteinExistence type="inferred from homology"/>
<comment type="function">
    <text evidence="4">Required for both de novo synthesis of the corrin ring for the assimilation of exogenous corrinoids. Participates in the adenosylation of a variety of incomplete and complete corrinoids.</text>
</comment>
<comment type="similarity">
    <text evidence="2">Belongs to the Cob(I)alamin adenosyltransferase family.</text>
</comment>
<comment type="pathway">
    <text evidence="1">Cofactor biosynthesis; adenosylcobalamin biosynthesis; adenosylcobalamin from cob(II)yrinate a,c-diamide: step 2/7.</text>
</comment>
<accession>A0A372MIX7</accession>
<dbReference type="Pfam" id="PF02572">
    <property type="entry name" value="CobA_CobO_BtuR"/>
    <property type="match status" value="1"/>
</dbReference>
<dbReference type="AlphaFoldDB" id="A0A372MIX7"/>
<dbReference type="Gene3D" id="3.40.50.300">
    <property type="entry name" value="P-loop containing nucleotide triphosphate hydrolases"/>
    <property type="match status" value="1"/>
</dbReference>
<evidence type="ECO:0000256" key="9">
    <source>
        <dbReference type="ARBA" id="ARBA00048692"/>
    </source>
</evidence>
<dbReference type="EC" id="2.5.1.17" evidence="3"/>
<reference evidence="10 11" key="2">
    <citation type="submission" date="2018-09" db="EMBL/GenBank/DDBJ databases">
        <title>Genome of Sphaerochaeta halotolerans strain 4-11.</title>
        <authorList>
            <person name="Nazina T.N."/>
            <person name="Sokolova D.S."/>
        </authorList>
    </citation>
    <scope>NUCLEOTIDE SEQUENCE [LARGE SCALE GENOMIC DNA]</scope>
    <source>
        <strain evidence="10 11">4-11</strain>
    </source>
</reference>
<dbReference type="GO" id="GO:0008817">
    <property type="term" value="F:corrinoid adenosyltransferase activity"/>
    <property type="evidence" value="ECO:0007669"/>
    <property type="project" value="UniProtKB-EC"/>
</dbReference>
<dbReference type="SUPFAM" id="SSF52540">
    <property type="entry name" value="P-loop containing nucleoside triphosphate hydrolases"/>
    <property type="match status" value="1"/>
</dbReference>